<dbReference type="PROSITE" id="PS50181">
    <property type="entry name" value="FBOX"/>
    <property type="match status" value="1"/>
</dbReference>
<evidence type="ECO:0000313" key="2">
    <source>
        <dbReference type="EMBL" id="GAU39368.1"/>
    </source>
</evidence>
<sequence length="297" mass="33914">MAADPSFRRLSSVEENDGIDRISNLPDSLRSHILSFLHTKTSVRMSLVSRKWRNFWKNLQVFDFSDKSSYILFDHDNGEQFLLFAVFVNVVLALRRSLDIRKFRLDCYHYQPDTFSTYSIETWISTAIVENKVGACLEIDAPNLKYLSLTNITFGDAAAVGNLHNVEKAYLEVFSTSNGEFVKPLLNLLRALSRIKHLELYSSTTKMDPSYDSSPSYGWATKPKCVPLCLVSHLTLIKFDRCLGSLNELDFTGYVLQNGLVLRTMLIDNFCRKQPEEWLKKISDLPRGSAVCQVNIC</sequence>
<dbReference type="PANTHER" id="PTHR31900:SF30">
    <property type="entry name" value="SUPERFAMILY PROTEIN, PUTATIVE-RELATED"/>
    <property type="match status" value="1"/>
</dbReference>
<feature type="domain" description="F-box" evidence="1">
    <location>
        <begin position="19"/>
        <end position="65"/>
    </location>
</feature>
<dbReference type="EMBL" id="DF973758">
    <property type="protein sequence ID" value="GAU39368.1"/>
    <property type="molecule type" value="Genomic_DNA"/>
</dbReference>
<evidence type="ECO:0000313" key="3">
    <source>
        <dbReference type="Proteomes" id="UP000242715"/>
    </source>
</evidence>
<dbReference type="InterPro" id="IPR053781">
    <property type="entry name" value="F-box_AtFBL13-like"/>
</dbReference>
<name>A0A2Z6N3C7_TRISU</name>
<dbReference type="Gene3D" id="1.20.1280.50">
    <property type="match status" value="1"/>
</dbReference>
<keyword evidence="3" id="KW-1185">Reference proteome</keyword>
<dbReference type="InterPro" id="IPR036047">
    <property type="entry name" value="F-box-like_dom_sf"/>
</dbReference>
<dbReference type="OrthoDB" id="1411830at2759"/>
<dbReference type="AlphaFoldDB" id="A0A2Z6N3C7"/>
<dbReference type="Pfam" id="PF00646">
    <property type="entry name" value="F-box"/>
    <property type="match status" value="1"/>
</dbReference>
<proteinExistence type="predicted"/>
<reference evidence="3" key="1">
    <citation type="journal article" date="2017" name="Front. Plant Sci.">
        <title>Climate Clever Clovers: New Paradigm to Reduce the Environmental Footprint of Ruminants by Breeding Low Methanogenic Forages Utilizing Haplotype Variation.</title>
        <authorList>
            <person name="Kaur P."/>
            <person name="Appels R."/>
            <person name="Bayer P.E."/>
            <person name="Keeble-Gagnere G."/>
            <person name="Wang J."/>
            <person name="Hirakawa H."/>
            <person name="Shirasawa K."/>
            <person name="Vercoe P."/>
            <person name="Stefanova K."/>
            <person name="Durmic Z."/>
            <person name="Nichols P."/>
            <person name="Revell C."/>
            <person name="Isobe S.N."/>
            <person name="Edwards D."/>
            <person name="Erskine W."/>
        </authorList>
    </citation>
    <scope>NUCLEOTIDE SEQUENCE [LARGE SCALE GENOMIC DNA]</scope>
    <source>
        <strain evidence="3">cv. Daliak</strain>
    </source>
</reference>
<dbReference type="SMART" id="SM00579">
    <property type="entry name" value="FBD"/>
    <property type="match status" value="1"/>
</dbReference>
<dbReference type="CDD" id="cd22160">
    <property type="entry name" value="F-box_AtFBL13-like"/>
    <property type="match status" value="1"/>
</dbReference>
<dbReference type="SMART" id="SM00256">
    <property type="entry name" value="FBOX"/>
    <property type="match status" value="1"/>
</dbReference>
<accession>A0A2Z6N3C7</accession>
<organism evidence="2 3">
    <name type="scientific">Trifolium subterraneum</name>
    <name type="common">Subterranean clover</name>
    <dbReference type="NCBI Taxonomy" id="3900"/>
    <lineage>
        <taxon>Eukaryota</taxon>
        <taxon>Viridiplantae</taxon>
        <taxon>Streptophyta</taxon>
        <taxon>Embryophyta</taxon>
        <taxon>Tracheophyta</taxon>
        <taxon>Spermatophyta</taxon>
        <taxon>Magnoliopsida</taxon>
        <taxon>eudicotyledons</taxon>
        <taxon>Gunneridae</taxon>
        <taxon>Pentapetalae</taxon>
        <taxon>rosids</taxon>
        <taxon>fabids</taxon>
        <taxon>Fabales</taxon>
        <taxon>Fabaceae</taxon>
        <taxon>Papilionoideae</taxon>
        <taxon>50 kb inversion clade</taxon>
        <taxon>NPAAA clade</taxon>
        <taxon>Hologalegina</taxon>
        <taxon>IRL clade</taxon>
        <taxon>Trifolieae</taxon>
        <taxon>Trifolium</taxon>
    </lineage>
</organism>
<dbReference type="InterPro" id="IPR006566">
    <property type="entry name" value="FBD"/>
</dbReference>
<dbReference type="InterPro" id="IPR050232">
    <property type="entry name" value="FBL13/AtMIF1-like"/>
</dbReference>
<dbReference type="PANTHER" id="PTHR31900">
    <property type="entry name" value="F-BOX/RNI SUPERFAMILY PROTEIN-RELATED"/>
    <property type="match status" value="1"/>
</dbReference>
<gene>
    <name evidence="2" type="ORF">TSUD_370260</name>
</gene>
<dbReference type="InterPro" id="IPR001810">
    <property type="entry name" value="F-box_dom"/>
</dbReference>
<dbReference type="SUPFAM" id="SSF81383">
    <property type="entry name" value="F-box domain"/>
    <property type="match status" value="1"/>
</dbReference>
<dbReference type="Pfam" id="PF08387">
    <property type="entry name" value="FBD"/>
    <property type="match status" value="1"/>
</dbReference>
<evidence type="ECO:0000259" key="1">
    <source>
        <dbReference type="PROSITE" id="PS50181"/>
    </source>
</evidence>
<dbReference type="Proteomes" id="UP000242715">
    <property type="component" value="Unassembled WGS sequence"/>
</dbReference>
<protein>
    <recommendedName>
        <fullName evidence="1">F-box domain-containing protein</fullName>
    </recommendedName>
</protein>